<protein>
    <recommendedName>
        <fullName evidence="6">Ribosomal protein S17</fullName>
    </recommendedName>
</protein>
<dbReference type="InterPro" id="IPR012340">
    <property type="entry name" value="NA-bd_OB-fold"/>
</dbReference>
<dbReference type="PANTHER" id="PTHR10744:SF1">
    <property type="entry name" value="SMALL RIBOSOMAL SUBUNIT PROTEIN US17M"/>
    <property type="match status" value="1"/>
</dbReference>
<dbReference type="EMBL" id="PYSW02000003">
    <property type="protein sequence ID" value="KAG2393100.1"/>
    <property type="molecule type" value="Genomic_DNA"/>
</dbReference>
<evidence type="ECO:0000313" key="5">
    <source>
        <dbReference type="Proteomes" id="UP000816034"/>
    </source>
</evidence>
<reference evidence="4 5" key="1">
    <citation type="journal article" date="2018" name="BMC Genomics">
        <title>The genome of Naegleria lovaniensis, the basis for a comparative approach to unravel pathogenicity factors of the human pathogenic amoeba N. fowleri.</title>
        <authorList>
            <person name="Liechti N."/>
            <person name="Schurch N."/>
            <person name="Bruggmann R."/>
            <person name="Wittwer M."/>
        </authorList>
    </citation>
    <scope>NUCLEOTIDE SEQUENCE [LARGE SCALE GENOMIC DNA]</scope>
    <source>
        <strain evidence="4 5">ATCC 30569</strain>
    </source>
</reference>
<dbReference type="PANTHER" id="PTHR10744">
    <property type="entry name" value="40S RIBOSOMAL PROTEIN S11 FAMILY MEMBER"/>
    <property type="match status" value="1"/>
</dbReference>
<dbReference type="CDD" id="cd00364">
    <property type="entry name" value="Ribosomal_uS17"/>
    <property type="match status" value="1"/>
</dbReference>
<evidence type="ECO:0000256" key="2">
    <source>
        <dbReference type="ARBA" id="ARBA00022980"/>
    </source>
</evidence>
<name>A0AA88KX75_NAELO</name>
<dbReference type="RefSeq" id="XP_044554994.1">
    <property type="nucleotide sequence ID" value="XM_044699890.1"/>
</dbReference>
<gene>
    <name evidence="4" type="ORF">C9374_009677</name>
</gene>
<evidence type="ECO:0000256" key="3">
    <source>
        <dbReference type="ARBA" id="ARBA00023274"/>
    </source>
</evidence>
<evidence type="ECO:0000256" key="1">
    <source>
        <dbReference type="ARBA" id="ARBA00010254"/>
    </source>
</evidence>
<keyword evidence="2" id="KW-0689">Ribosomal protein</keyword>
<dbReference type="GO" id="GO:0003735">
    <property type="term" value="F:structural constituent of ribosome"/>
    <property type="evidence" value="ECO:0007669"/>
    <property type="project" value="InterPro"/>
</dbReference>
<keyword evidence="3" id="KW-0687">Ribonucleoprotein</keyword>
<comment type="similarity">
    <text evidence="1">Belongs to the universal ribosomal protein uS17 family.</text>
</comment>
<proteinExistence type="inferred from homology"/>
<dbReference type="Gene3D" id="2.40.50.140">
    <property type="entry name" value="Nucleic acid-binding proteins"/>
    <property type="match status" value="1"/>
</dbReference>
<dbReference type="InterPro" id="IPR000266">
    <property type="entry name" value="Ribosomal_uS17"/>
</dbReference>
<organism evidence="4 5">
    <name type="scientific">Naegleria lovaniensis</name>
    <name type="common">Amoeba</name>
    <dbReference type="NCBI Taxonomy" id="51637"/>
    <lineage>
        <taxon>Eukaryota</taxon>
        <taxon>Discoba</taxon>
        <taxon>Heterolobosea</taxon>
        <taxon>Tetramitia</taxon>
        <taxon>Eutetramitia</taxon>
        <taxon>Vahlkampfiidae</taxon>
        <taxon>Naegleria</taxon>
    </lineage>
</organism>
<dbReference type="Proteomes" id="UP000816034">
    <property type="component" value="Unassembled WGS sequence"/>
</dbReference>
<dbReference type="AlphaFoldDB" id="A0AA88KX75"/>
<evidence type="ECO:0008006" key="6">
    <source>
        <dbReference type="Google" id="ProtNLM"/>
    </source>
</evidence>
<sequence length="142" mass="16260">MRHLINLANMSSSTRLVGTVLSKKMEKTGVLLVPRYHYNNKYGVLLRKYKKIFYHDESNETDVGDIIQIMHQGRKLSKNKSFAYDNMIVKNVVASGLKQQALDAEEAQKLLLQIEQQLLTENPVKVKISQERGAENDSINQQ</sequence>
<accession>A0AA88KX75</accession>
<evidence type="ECO:0000313" key="4">
    <source>
        <dbReference type="EMBL" id="KAG2393100.1"/>
    </source>
</evidence>
<dbReference type="GO" id="GO:0006412">
    <property type="term" value="P:translation"/>
    <property type="evidence" value="ECO:0007669"/>
    <property type="project" value="InterPro"/>
</dbReference>
<dbReference type="SUPFAM" id="SSF50249">
    <property type="entry name" value="Nucleic acid-binding proteins"/>
    <property type="match status" value="1"/>
</dbReference>
<keyword evidence="5" id="KW-1185">Reference proteome</keyword>
<dbReference type="GO" id="GO:0022627">
    <property type="term" value="C:cytosolic small ribosomal subunit"/>
    <property type="evidence" value="ECO:0007669"/>
    <property type="project" value="TreeGrafter"/>
</dbReference>
<dbReference type="GeneID" id="68102131"/>
<dbReference type="Pfam" id="PF00366">
    <property type="entry name" value="Ribosomal_S17"/>
    <property type="match status" value="1"/>
</dbReference>
<comment type="caution">
    <text evidence="4">The sequence shown here is derived from an EMBL/GenBank/DDBJ whole genome shotgun (WGS) entry which is preliminary data.</text>
</comment>